<keyword evidence="2" id="KW-0732">Signal</keyword>
<sequence length="370" mass="40513">MRRQWWIAQALTCSVLTGGGAVAGTAPAWAEAQGGVPAARSQAFAQDSDAAALVIAEAAEDARREVRHYALTHPFAEVRVSAWNALRSEDPEAIAKWLAPDGGYDFASNRGRTLRARNRAYIERIIRTHPKSYSPEVRAAAEKALKGTPDQQAAFVRTGYAEAQKRDRAQRDADTQHQQEVAAAEREYVRGRGERDPGEHVRTAAQWALRPGATDDDIAEFYGYGWMSGAALDLEGRRSRIADAETRRHHQLSRLIQVAVAAEEAVTGAADTAKARAEAEQAWRAVAEHADAARKAWLAEQTAAEKQAENWRAIAEQAKNSAALTWKNIAESAESNSAAWAKELADSAASTAFWQKMFDRAREGEIRVKG</sequence>
<feature type="compositionally biased region" description="Basic and acidic residues" evidence="1">
    <location>
        <begin position="163"/>
        <end position="184"/>
    </location>
</feature>
<evidence type="ECO:0000256" key="1">
    <source>
        <dbReference type="SAM" id="MobiDB-lite"/>
    </source>
</evidence>
<gene>
    <name evidence="3" type="ORF">OEIGOIKO_05577</name>
</gene>
<feature type="signal peptide" evidence="2">
    <location>
        <begin position="1"/>
        <end position="23"/>
    </location>
</feature>
<dbReference type="InterPro" id="IPR005506">
    <property type="entry name" value="DUF312_ALF"/>
</dbReference>
<accession>A0A7U9KZM2</accession>
<reference evidence="3 4" key="1">
    <citation type="submission" date="2018-11" db="EMBL/GenBank/DDBJ databases">
        <title>Whole genome sequence of Streptomyces chrestomyceticus NBRC 13444(T).</title>
        <authorList>
            <person name="Komaki H."/>
            <person name="Tamura T."/>
        </authorList>
    </citation>
    <scope>NUCLEOTIDE SEQUENCE [LARGE SCALE GENOMIC DNA]</scope>
    <source>
        <strain evidence="3 4">NBRC 13444</strain>
    </source>
</reference>
<dbReference type="GeneID" id="95624366"/>
<organism evidence="3 4">
    <name type="scientific">Streptomyces chrestomyceticus JCM 4735</name>
    <dbReference type="NCBI Taxonomy" id="1306181"/>
    <lineage>
        <taxon>Bacteria</taxon>
        <taxon>Bacillati</taxon>
        <taxon>Actinomycetota</taxon>
        <taxon>Actinomycetes</taxon>
        <taxon>Kitasatosporales</taxon>
        <taxon>Streptomycetaceae</taxon>
        <taxon>Streptomyces</taxon>
    </lineage>
</organism>
<protein>
    <submittedName>
        <fullName evidence="3">Uncharacterized protein</fullName>
    </submittedName>
</protein>
<dbReference type="EMBL" id="BHZC01000001">
    <property type="protein sequence ID" value="GCD37771.1"/>
    <property type="molecule type" value="Genomic_DNA"/>
</dbReference>
<name>A0A7U9KZM2_9ACTN</name>
<dbReference type="RefSeq" id="WP_244955364.1">
    <property type="nucleotide sequence ID" value="NZ_BHZC01000001.1"/>
</dbReference>
<dbReference type="AlphaFoldDB" id="A0A7U9KZM2"/>
<dbReference type="Pfam" id="PF03752">
    <property type="entry name" value="ALF"/>
    <property type="match status" value="1"/>
</dbReference>
<proteinExistence type="predicted"/>
<feature type="region of interest" description="Disordered" evidence="1">
    <location>
        <begin position="160"/>
        <end position="184"/>
    </location>
</feature>
<comment type="caution">
    <text evidence="3">The sequence shown here is derived from an EMBL/GenBank/DDBJ whole genome shotgun (WGS) entry which is preliminary data.</text>
</comment>
<feature type="chain" id="PRO_5039279912" evidence="2">
    <location>
        <begin position="24"/>
        <end position="370"/>
    </location>
</feature>
<evidence type="ECO:0000313" key="4">
    <source>
        <dbReference type="Proteomes" id="UP000287830"/>
    </source>
</evidence>
<evidence type="ECO:0000313" key="3">
    <source>
        <dbReference type="EMBL" id="GCD37771.1"/>
    </source>
</evidence>
<evidence type="ECO:0000256" key="2">
    <source>
        <dbReference type="SAM" id="SignalP"/>
    </source>
</evidence>
<dbReference type="Proteomes" id="UP000287830">
    <property type="component" value="Unassembled WGS sequence"/>
</dbReference>